<comment type="caution">
    <text evidence="1">The sequence shown here is derived from an EMBL/GenBank/DDBJ whole genome shotgun (WGS) entry which is preliminary data.</text>
</comment>
<organism evidence="1">
    <name type="scientific">marine sediment metagenome</name>
    <dbReference type="NCBI Taxonomy" id="412755"/>
    <lineage>
        <taxon>unclassified sequences</taxon>
        <taxon>metagenomes</taxon>
        <taxon>ecological metagenomes</taxon>
    </lineage>
</organism>
<dbReference type="AlphaFoldDB" id="A0A0F9DLJ4"/>
<accession>A0A0F9DLJ4</accession>
<gene>
    <name evidence="1" type="ORF">LCGC14_2474350</name>
</gene>
<proteinExistence type="predicted"/>
<reference evidence="1" key="1">
    <citation type="journal article" date="2015" name="Nature">
        <title>Complex archaea that bridge the gap between prokaryotes and eukaryotes.</title>
        <authorList>
            <person name="Spang A."/>
            <person name="Saw J.H."/>
            <person name="Jorgensen S.L."/>
            <person name="Zaremba-Niedzwiedzka K."/>
            <person name="Martijn J."/>
            <person name="Lind A.E."/>
            <person name="van Eijk R."/>
            <person name="Schleper C."/>
            <person name="Guy L."/>
            <person name="Ettema T.J."/>
        </authorList>
    </citation>
    <scope>NUCLEOTIDE SEQUENCE</scope>
</reference>
<feature type="non-terminal residue" evidence="1">
    <location>
        <position position="1"/>
    </location>
</feature>
<evidence type="ECO:0000313" key="1">
    <source>
        <dbReference type="EMBL" id="KKL18556.1"/>
    </source>
</evidence>
<sequence>VSLLTGVARKKLITDPAQRQYEEFLAGERGEREEYQTGERVAGEEAGVRAADVLYGRKKTLARLEGVDLPLERVGRVEEFAEGIPVRLEQTDVIGKYESELGVDFADPTSRGGAASLIDRLETMTSRMSEQQRADQAGEQQRTDVMTDILYKFSAREIPPFLVKDLETGEVGSPSEQEISLKKLFHAIHVGETAELEGDERFTSLAAQARELEERVVPVPAYSPEHEAEWMGRNNWTLSF</sequence>
<protein>
    <submittedName>
        <fullName evidence="1">Uncharacterized protein</fullName>
    </submittedName>
</protein>
<dbReference type="EMBL" id="LAZR01038823">
    <property type="protein sequence ID" value="KKL18556.1"/>
    <property type="molecule type" value="Genomic_DNA"/>
</dbReference>
<name>A0A0F9DLJ4_9ZZZZ</name>